<dbReference type="InterPro" id="IPR001000">
    <property type="entry name" value="GH10_dom"/>
</dbReference>
<dbReference type="PRINTS" id="PR00134">
    <property type="entry name" value="GLHYDRLASE10"/>
</dbReference>
<comment type="similarity">
    <text evidence="2 9">Belongs to the glycosyl hydrolase 10 (cellulase F) family.</text>
</comment>
<keyword evidence="5 9" id="KW-0378">Hydrolase</keyword>
<comment type="catalytic activity">
    <reaction evidence="1 9">
        <text>Endohydrolysis of (1-&gt;4)-beta-D-xylosidic linkages in xylans.</text>
        <dbReference type="EC" id="3.2.1.8"/>
    </reaction>
</comment>
<evidence type="ECO:0000256" key="7">
    <source>
        <dbReference type="ARBA" id="ARBA00023295"/>
    </source>
</evidence>
<name>A0ABT8ERY8_9ACTN</name>
<evidence type="ECO:0000256" key="9">
    <source>
        <dbReference type="RuleBase" id="RU361174"/>
    </source>
</evidence>
<comment type="caution">
    <text evidence="11">The sequence shown here is derived from an EMBL/GenBank/DDBJ whole genome shotgun (WGS) entry which is preliminary data.</text>
</comment>
<dbReference type="EC" id="3.2.1.8" evidence="9"/>
<feature type="domain" description="GH10" evidence="10">
    <location>
        <begin position="77"/>
        <end position="372"/>
    </location>
</feature>
<evidence type="ECO:0000256" key="2">
    <source>
        <dbReference type="ARBA" id="ARBA00007495"/>
    </source>
</evidence>
<accession>A0ABT8ERY8</accession>
<dbReference type="Pfam" id="PF00331">
    <property type="entry name" value="Glyco_hydro_10"/>
    <property type="match status" value="1"/>
</dbReference>
<dbReference type="PROSITE" id="PS51760">
    <property type="entry name" value="GH10_2"/>
    <property type="match status" value="1"/>
</dbReference>
<dbReference type="SUPFAM" id="SSF51445">
    <property type="entry name" value="(Trans)glycosidases"/>
    <property type="match status" value="1"/>
</dbReference>
<organism evidence="11 12">
    <name type="scientific">Nocardioides abyssi</name>
    <dbReference type="NCBI Taxonomy" id="3058370"/>
    <lineage>
        <taxon>Bacteria</taxon>
        <taxon>Bacillati</taxon>
        <taxon>Actinomycetota</taxon>
        <taxon>Actinomycetes</taxon>
        <taxon>Propionibacteriales</taxon>
        <taxon>Nocardioidaceae</taxon>
        <taxon>Nocardioides</taxon>
    </lineage>
</organism>
<reference evidence="11" key="1">
    <citation type="submission" date="2023-06" db="EMBL/GenBank/DDBJ databases">
        <title>Draft genome sequence of Nocardioides sp. SOB72.</title>
        <authorList>
            <person name="Zhang G."/>
        </authorList>
    </citation>
    <scope>NUCLEOTIDE SEQUENCE</scope>
    <source>
        <strain evidence="11">SOB72</strain>
    </source>
</reference>
<evidence type="ECO:0000256" key="6">
    <source>
        <dbReference type="ARBA" id="ARBA00023277"/>
    </source>
</evidence>
<evidence type="ECO:0000313" key="12">
    <source>
        <dbReference type="Proteomes" id="UP001168537"/>
    </source>
</evidence>
<keyword evidence="12" id="KW-1185">Reference proteome</keyword>
<dbReference type="RefSeq" id="WP_300959776.1">
    <property type="nucleotide sequence ID" value="NZ_JAUHJR010000002.1"/>
</dbReference>
<sequence>MTDSFEHRRGTATVSLRRADGTPLAHADVVVEQRRHAVAFGCIGFDLVPLAAAEAGLPSTGPGGGDDVFGGAGPDAAADLADLWLGVFDTATLPFYWAGFEPEPGRTDAARLLAAARWFRDRGVDVKGHPLVWHTLAPEWLRGLPDDELEATVRARVRRETVDFAGLVGTWDAINEAVIMPVFANEEHENAITRLCRRLGRVETVRMAVDEARAGDPTAAYVLNDFDMSPAYDRLVEEVLAAGVRVDALGLQSHMHQGWWGVERTQEVLERFARHGLPLHLTETTLLSGDLMPPEVEDLNDHQVDSWPSTPEGEERQAEEVVAHYRTLLAHPAVASVTYWGITDRGAWLGAPAGLVRADGTPKPAYDALRSLVRDEWWLVPTTLRTDAAGRVDVSGWAGEYVVSLPGAGAPEVVLDLPAGTSEVEVVLA</sequence>
<dbReference type="PANTHER" id="PTHR31490">
    <property type="entry name" value="GLYCOSYL HYDROLASE"/>
    <property type="match status" value="1"/>
</dbReference>
<dbReference type="SMART" id="SM00633">
    <property type="entry name" value="Glyco_10"/>
    <property type="match status" value="1"/>
</dbReference>
<keyword evidence="7 9" id="KW-0326">Glycosidase</keyword>
<evidence type="ECO:0000259" key="10">
    <source>
        <dbReference type="PROSITE" id="PS51760"/>
    </source>
</evidence>
<dbReference type="Proteomes" id="UP001168537">
    <property type="component" value="Unassembled WGS sequence"/>
</dbReference>
<dbReference type="PANTHER" id="PTHR31490:SF88">
    <property type="entry name" value="BETA-XYLANASE"/>
    <property type="match status" value="1"/>
</dbReference>
<keyword evidence="6 9" id="KW-0119">Carbohydrate metabolism</keyword>
<evidence type="ECO:0000256" key="4">
    <source>
        <dbReference type="ARBA" id="ARBA00022729"/>
    </source>
</evidence>
<evidence type="ECO:0000256" key="8">
    <source>
        <dbReference type="ARBA" id="ARBA00023326"/>
    </source>
</evidence>
<dbReference type="InterPro" id="IPR044846">
    <property type="entry name" value="GH10"/>
</dbReference>
<evidence type="ECO:0000313" key="11">
    <source>
        <dbReference type="EMBL" id="MDN4160889.1"/>
    </source>
</evidence>
<proteinExistence type="inferred from homology"/>
<protein>
    <recommendedName>
        <fullName evidence="9">Beta-xylanase</fullName>
        <ecNumber evidence="9">3.2.1.8</ecNumber>
    </recommendedName>
</protein>
<dbReference type="Gene3D" id="3.20.20.80">
    <property type="entry name" value="Glycosidases"/>
    <property type="match status" value="1"/>
</dbReference>
<gene>
    <name evidence="11" type="ORF">QWY29_05940</name>
</gene>
<dbReference type="InterPro" id="IPR017853">
    <property type="entry name" value="GH"/>
</dbReference>
<evidence type="ECO:0000256" key="1">
    <source>
        <dbReference type="ARBA" id="ARBA00000681"/>
    </source>
</evidence>
<evidence type="ECO:0000256" key="3">
    <source>
        <dbReference type="ARBA" id="ARBA00022651"/>
    </source>
</evidence>
<evidence type="ECO:0000256" key="5">
    <source>
        <dbReference type="ARBA" id="ARBA00022801"/>
    </source>
</evidence>
<keyword evidence="3" id="KW-0858">Xylan degradation</keyword>
<keyword evidence="4" id="KW-0732">Signal</keyword>
<keyword evidence="8 9" id="KW-0624">Polysaccharide degradation</keyword>
<dbReference type="EMBL" id="JAUHJR010000002">
    <property type="protein sequence ID" value="MDN4160889.1"/>
    <property type="molecule type" value="Genomic_DNA"/>
</dbReference>